<dbReference type="Proteomes" id="UP001457282">
    <property type="component" value="Unassembled WGS sequence"/>
</dbReference>
<evidence type="ECO:0000313" key="3">
    <source>
        <dbReference type="Proteomes" id="UP001457282"/>
    </source>
</evidence>
<keyword evidence="1" id="KW-1133">Transmembrane helix</keyword>
<proteinExistence type="predicted"/>
<protein>
    <submittedName>
        <fullName evidence="2">Uncharacterized protein</fullName>
    </submittedName>
</protein>
<comment type="caution">
    <text evidence="2">The sequence shown here is derived from an EMBL/GenBank/DDBJ whole genome shotgun (WGS) entry which is preliminary data.</text>
</comment>
<dbReference type="AlphaFoldDB" id="A0AAW1X8A7"/>
<dbReference type="EMBL" id="JBEDUW010000004">
    <property type="protein sequence ID" value="KAK9932248.1"/>
    <property type="molecule type" value="Genomic_DNA"/>
</dbReference>
<name>A0AAW1X8A7_RUBAR</name>
<keyword evidence="3" id="KW-1185">Reference proteome</keyword>
<sequence length="72" mass="8010">MAVFGISGFADEGCLRSRERRRASGGEVGAAAEESKEEWEAGIHMVFFILNLVEVIAVLMTFKSFLTVRDDR</sequence>
<feature type="transmembrane region" description="Helical" evidence="1">
    <location>
        <begin position="41"/>
        <end position="62"/>
    </location>
</feature>
<accession>A0AAW1X8A7</accession>
<keyword evidence="1" id="KW-0472">Membrane</keyword>
<keyword evidence="1" id="KW-0812">Transmembrane</keyword>
<evidence type="ECO:0000256" key="1">
    <source>
        <dbReference type="SAM" id="Phobius"/>
    </source>
</evidence>
<evidence type="ECO:0000313" key="2">
    <source>
        <dbReference type="EMBL" id="KAK9932248.1"/>
    </source>
</evidence>
<gene>
    <name evidence="2" type="ORF">M0R45_019494</name>
</gene>
<organism evidence="2 3">
    <name type="scientific">Rubus argutus</name>
    <name type="common">Southern blackberry</name>
    <dbReference type="NCBI Taxonomy" id="59490"/>
    <lineage>
        <taxon>Eukaryota</taxon>
        <taxon>Viridiplantae</taxon>
        <taxon>Streptophyta</taxon>
        <taxon>Embryophyta</taxon>
        <taxon>Tracheophyta</taxon>
        <taxon>Spermatophyta</taxon>
        <taxon>Magnoliopsida</taxon>
        <taxon>eudicotyledons</taxon>
        <taxon>Gunneridae</taxon>
        <taxon>Pentapetalae</taxon>
        <taxon>rosids</taxon>
        <taxon>fabids</taxon>
        <taxon>Rosales</taxon>
        <taxon>Rosaceae</taxon>
        <taxon>Rosoideae</taxon>
        <taxon>Rosoideae incertae sedis</taxon>
        <taxon>Rubus</taxon>
    </lineage>
</organism>
<reference evidence="2 3" key="1">
    <citation type="journal article" date="2023" name="G3 (Bethesda)">
        <title>A chromosome-length genome assembly and annotation of blackberry (Rubus argutus, cv. 'Hillquist').</title>
        <authorList>
            <person name="Bruna T."/>
            <person name="Aryal R."/>
            <person name="Dudchenko O."/>
            <person name="Sargent D.J."/>
            <person name="Mead D."/>
            <person name="Buti M."/>
            <person name="Cavallini A."/>
            <person name="Hytonen T."/>
            <person name="Andres J."/>
            <person name="Pham M."/>
            <person name="Weisz D."/>
            <person name="Mascagni F."/>
            <person name="Usai G."/>
            <person name="Natali L."/>
            <person name="Bassil N."/>
            <person name="Fernandez G.E."/>
            <person name="Lomsadze A."/>
            <person name="Armour M."/>
            <person name="Olukolu B."/>
            <person name="Poorten T."/>
            <person name="Britton C."/>
            <person name="Davik J."/>
            <person name="Ashrafi H."/>
            <person name="Aiden E.L."/>
            <person name="Borodovsky M."/>
            <person name="Worthington M."/>
        </authorList>
    </citation>
    <scope>NUCLEOTIDE SEQUENCE [LARGE SCALE GENOMIC DNA]</scope>
    <source>
        <strain evidence="2">PI 553951</strain>
    </source>
</reference>